<protein>
    <submittedName>
        <fullName evidence="1">Uncharacterized protein</fullName>
    </submittedName>
</protein>
<evidence type="ECO:0000313" key="1">
    <source>
        <dbReference type="EMBL" id="MCX2941143.1"/>
    </source>
</evidence>
<keyword evidence="2" id="KW-1185">Reference proteome</keyword>
<dbReference type="Gene3D" id="1.10.10.60">
    <property type="entry name" value="Homeodomain-like"/>
    <property type="match status" value="1"/>
</dbReference>
<sequence length="91" mass="10365">MYQGSRIRKTVEIVEKLAKTQVREVSPLPQIQKVDRRLSAETIAELVQAYRDGVGTPTLRRRYNLSQGSVLKLLREHGVIMRPNGTNQHSP</sequence>
<reference evidence="1 2" key="1">
    <citation type="submission" date="2022-11" db="EMBL/GenBank/DDBJ databases">
        <title>Mycobacterium sp. nov.</title>
        <authorList>
            <person name="Papic B."/>
            <person name="Spicic S."/>
            <person name="Duvnjak S."/>
        </authorList>
    </citation>
    <scope>NUCLEOTIDE SEQUENCE [LARGE SCALE GENOMIC DNA]</scope>
    <source>
        <strain evidence="1 2">CVI_P4</strain>
    </source>
</reference>
<dbReference type="Proteomes" id="UP001300745">
    <property type="component" value="Unassembled WGS sequence"/>
</dbReference>
<evidence type="ECO:0000313" key="2">
    <source>
        <dbReference type="Proteomes" id="UP001300745"/>
    </source>
</evidence>
<name>A0ABT3SPN8_9MYCO</name>
<proteinExistence type="predicted"/>
<gene>
    <name evidence="1" type="ORF">ORI27_31085</name>
</gene>
<dbReference type="RefSeq" id="WP_266074046.1">
    <property type="nucleotide sequence ID" value="NZ_JAPJDO010000059.1"/>
</dbReference>
<organism evidence="1 2">
    <name type="scientific">Mycobacterium pinniadriaticum</name>
    <dbReference type="NCBI Taxonomy" id="2994102"/>
    <lineage>
        <taxon>Bacteria</taxon>
        <taxon>Bacillati</taxon>
        <taxon>Actinomycetota</taxon>
        <taxon>Actinomycetes</taxon>
        <taxon>Mycobacteriales</taxon>
        <taxon>Mycobacteriaceae</taxon>
        <taxon>Mycobacterium</taxon>
    </lineage>
</organism>
<dbReference type="EMBL" id="JAPJDO010000059">
    <property type="protein sequence ID" value="MCX2941143.1"/>
    <property type="molecule type" value="Genomic_DNA"/>
</dbReference>
<comment type="caution">
    <text evidence="1">The sequence shown here is derived from an EMBL/GenBank/DDBJ whole genome shotgun (WGS) entry which is preliminary data.</text>
</comment>
<accession>A0ABT3SPN8</accession>